<dbReference type="Gene3D" id="1.25.10.10">
    <property type="entry name" value="Leucine-rich Repeat Variant"/>
    <property type="match status" value="1"/>
</dbReference>
<gene>
    <name evidence="5" type="ordered locus">KLTH0E07656g</name>
</gene>
<dbReference type="SUPFAM" id="SSF48371">
    <property type="entry name" value="ARM repeat"/>
    <property type="match status" value="1"/>
</dbReference>
<name>C5DHW4_LACTC</name>
<dbReference type="InterPro" id="IPR051345">
    <property type="entry name" value="Importin_beta-like_NTR"/>
</dbReference>
<dbReference type="InterPro" id="IPR016024">
    <property type="entry name" value="ARM-type_fold"/>
</dbReference>
<proteinExistence type="inferred from homology"/>
<dbReference type="HOGENOM" id="CLU_284018_0_0_1"/>
<dbReference type="STRING" id="559295.C5DHW4"/>
<dbReference type="GeneID" id="8291969"/>
<evidence type="ECO:0000256" key="4">
    <source>
        <dbReference type="ARBA" id="ARBA00023242"/>
    </source>
</evidence>
<dbReference type="InterPro" id="IPR011989">
    <property type="entry name" value="ARM-like"/>
</dbReference>
<comment type="subcellular location">
    <subcellularLocation>
        <location evidence="1">Nucleus</location>
    </subcellularLocation>
</comment>
<dbReference type="OrthoDB" id="2016913at2759"/>
<dbReference type="InParanoid" id="C5DHW4"/>
<dbReference type="PANTHER" id="PTHR12363:SF33">
    <property type="entry name" value="IMPORTIN-13"/>
    <property type="match status" value="1"/>
</dbReference>
<accession>C5DHW4</accession>
<sequence>MLHLSRLTSIFVGDPAQNRSVLVVIKKLMSNAAQVFFRLNSGDGGSTPTTWKNPLETFVLLVSQPDVYSSASDDLFTHMLAQGVPYDDLIHFISSSDTLNILLLLFSEVIIEDLLKYQTSKLGASNLHNVVRETLYISSMSIINFNLQKLVAAFQSRTNTGPNVAENIFRCVNIWINYAIMVRTRSQGQIDLSETFENLIQLLCLYDSDQGFPYSETVVSILAEIFANDPTMLSFELRASIEEIFLGVRRGSGGTSGGHTWMLHFMNHLVVNQSFEELKELALCVVDFLQVSNLDVCNKLFTQSANTDSVNMDQYIKVLLQMTNFTLAPVLEEFFSVRMVDFWLDLCDGYNNLVRETLKPNTPIIASDLFGQVVQIYLPKVSLINKQRIIQEGEEESLLHEFDDFRGAVLDLMESMWSVLGNEKLTDILIGSVAQVSPKSAEDLFQIEAMCFCLNKLLSDMTLSESPGICATFGANENFLPNVLLLIQTSCQQKSPANGKEAQILSCDFVKTGSSILATVADYLKQNDKNLRDCMDVLFSSLETCSNADQVDTKFELLLTKCITSICETSRSELTSYLPTFTKIQHAMLQKSSKVSDFSKQGFTRCLGYIIQTYTSDGPESQAQYILQVIDTIKTEVTNSQEDRTQVLCLLNCLSELGSALIQPEEPEDPAYLAQLAQFQDFWQNDPLRLRVVILDLLESVLAQHGRDSEFVEAACLIMGKKLTLPDDEPHFLSFSMQELMEFLLRRCATCEPLTGLPYIIYLLEKVVNHHRASLTPQDFDFMLTKFFLGQHRDAVASDPDLTQNMISFVNSVMDTRPGLAVHCDHWATFVLPEFMRYLSSKERFTISAVTKFWTKVINNKKYSRHDEITIREQVLALGPQLTLQTTGALLSSQRSDLSYYSDLLRVLIARYPLQSKQWLSHTLPQLCENHRAHQLLVEKLFVTRGSRAAADAVLEWWLSCNGLPRLT</sequence>
<comment type="similarity">
    <text evidence="2">Belongs to the importin beta family.</text>
</comment>
<evidence type="ECO:0000313" key="6">
    <source>
        <dbReference type="Proteomes" id="UP000002036"/>
    </source>
</evidence>
<dbReference type="PANTHER" id="PTHR12363">
    <property type="entry name" value="TRANSPORTIN 3 AND IMPORTIN 13"/>
    <property type="match status" value="1"/>
</dbReference>
<evidence type="ECO:0000256" key="3">
    <source>
        <dbReference type="ARBA" id="ARBA00022448"/>
    </source>
</evidence>
<protein>
    <submittedName>
        <fullName evidence="5">KLTH0E07656p</fullName>
    </submittedName>
</protein>
<dbReference type="GO" id="GO:0005737">
    <property type="term" value="C:cytoplasm"/>
    <property type="evidence" value="ECO:0007669"/>
    <property type="project" value="TreeGrafter"/>
</dbReference>
<keyword evidence="3" id="KW-0813">Transport</keyword>
<dbReference type="OMA" id="WMLQYMN"/>
<organism evidence="5 6">
    <name type="scientific">Lachancea thermotolerans (strain ATCC 56472 / CBS 6340 / NRRL Y-8284)</name>
    <name type="common">Yeast</name>
    <name type="synonym">Kluyveromyces thermotolerans</name>
    <dbReference type="NCBI Taxonomy" id="559295"/>
    <lineage>
        <taxon>Eukaryota</taxon>
        <taxon>Fungi</taxon>
        <taxon>Dikarya</taxon>
        <taxon>Ascomycota</taxon>
        <taxon>Saccharomycotina</taxon>
        <taxon>Saccharomycetes</taxon>
        <taxon>Saccharomycetales</taxon>
        <taxon>Saccharomycetaceae</taxon>
        <taxon>Lachancea</taxon>
    </lineage>
</organism>
<dbReference type="EMBL" id="CU928169">
    <property type="protein sequence ID" value="CAR23375.1"/>
    <property type="molecule type" value="Genomic_DNA"/>
</dbReference>
<dbReference type="KEGG" id="lth:KLTH0E07656g"/>
<dbReference type="AlphaFoldDB" id="C5DHW4"/>
<dbReference type="eggNOG" id="KOG2022">
    <property type="taxonomic scope" value="Eukaryota"/>
</dbReference>
<reference evidence="5 6" key="1">
    <citation type="journal article" date="2009" name="Genome Res.">
        <title>Comparative genomics of protoploid Saccharomycetaceae.</title>
        <authorList>
            <consortium name="The Genolevures Consortium"/>
            <person name="Souciet J.-L."/>
            <person name="Dujon B."/>
            <person name="Gaillardin C."/>
            <person name="Johnston M."/>
            <person name="Baret P.V."/>
            <person name="Cliften P."/>
            <person name="Sherman D.J."/>
            <person name="Weissenbach J."/>
            <person name="Westhof E."/>
            <person name="Wincker P."/>
            <person name="Jubin C."/>
            <person name="Poulain J."/>
            <person name="Barbe V."/>
            <person name="Segurens B."/>
            <person name="Artiguenave F."/>
            <person name="Anthouard V."/>
            <person name="Vacherie B."/>
            <person name="Val M.-E."/>
            <person name="Fulton R.S."/>
            <person name="Minx P."/>
            <person name="Wilson R."/>
            <person name="Durrens P."/>
            <person name="Jean G."/>
            <person name="Marck C."/>
            <person name="Martin T."/>
            <person name="Nikolski M."/>
            <person name="Rolland T."/>
            <person name="Seret M.-L."/>
            <person name="Casaregola S."/>
            <person name="Despons L."/>
            <person name="Fairhead C."/>
            <person name="Fischer G."/>
            <person name="Lafontaine I."/>
            <person name="Leh V."/>
            <person name="Lemaire M."/>
            <person name="de Montigny J."/>
            <person name="Neuveglise C."/>
            <person name="Thierry A."/>
            <person name="Blanc-Lenfle I."/>
            <person name="Bleykasten C."/>
            <person name="Diffels J."/>
            <person name="Fritsch E."/>
            <person name="Frangeul L."/>
            <person name="Goeffon A."/>
            <person name="Jauniaux N."/>
            <person name="Kachouri-Lafond R."/>
            <person name="Payen C."/>
            <person name="Potier S."/>
            <person name="Pribylova L."/>
            <person name="Ozanne C."/>
            <person name="Richard G.-F."/>
            <person name="Sacerdot C."/>
            <person name="Straub M.-L."/>
            <person name="Talla E."/>
        </authorList>
    </citation>
    <scope>NUCLEOTIDE SEQUENCE [LARGE SCALE GENOMIC DNA]</scope>
    <source>
        <strain evidence="6">ATCC 56472 / CBS 6340 / NRRL Y-8284</strain>
    </source>
</reference>
<evidence type="ECO:0000256" key="1">
    <source>
        <dbReference type="ARBA" id="ARBA00004123"/>
    </source>
</evidence>
<keyword evidence="4" id="KW-0539">Nucleus</keyword>
<evidence type="ECO:0000256" key="2">
    <source>
        <dbReference type="ARBA" id="ARBA00007991"/>
    </source>
</evidence>
<dbReference type="FunCoup" id="C5DHW4">
    <property type="interactions" value="253"/>
</dbReference>
<dbReference type="GO" id="GO:0006606">
    <property type="term" value="P:protein import into nucleus"/>
    <property type="evidence" value="ECO:0007669"/>
    <property type="project" value="TreeGrafter"/>
</dbReference>
<keyword evidence="6" id="KW-1185">Reference proteome</keyword>
<dbReference type="Proteomes" id="UP000002036">
    <property type="component" value="Chromosome E"/>
</dbReference>
<dbReference type="GO" id="GO:0005634">
    <property type="term" value="C:nucleus"/>
    <property type="evidence" value="ECO:0007669"/>
    <property type="project" value="UniProtKB-SubCell"/>
</dbReference>
<dbReference type="RefSeq" id="XP_002553812.1">
    <property type="nucleotide sequence ID" value="XM_002553766.1"/>
</dbReference>
<evidence type="ECO:0000313" key="5">
    <source>
        <dbReference type="EMBL" id="CAR23375.1"/>
    </source>
</evidence>